<protein>
    <submittedName>
        <fullName evidence="2">Uncharacterized protein</fullName>
    </submittedName>
</protein>
<organism evidence="2 3">
    <name type="scientific">Xenopus laevis</name>
    <name type="common">African clawed frog</name>
    <dbReference type="NCBI Taxonomy" id="8355"/>
    <lineage>
        <taxon>Eukaryota</taxon>
        <taxon>Metazoa</taxon>
        <taxon>Chordata</taxon>
        <taxon>Craniata</taxon>
        <taxon>Vertebrata</taxon>
        <taxon>Euteleostomi</taxon>
        <taxon>Amphibia</taxon>
        <taxon>Batrachia</taxon>
        <taxon>Anura</taxon>
        <taxon>Pipoidea</taxon>
        <taxon>Pipidae</taxon>
        <taxon>Xenopodinae</taxon>
        <taxon>Xenopus</taxon>
        <taxon>Xenopus</taxon>
    </lineage>
</organism>
<evidence type="ECO:0000313" key="2">
    <source>
        <dbReference type="EMBL" id="OCT64677.1"/>
    </source>
</evidence>
<dbReference type="Proteomes" id="UP000694892">
    <property type="component" value="Chromosome 9_10L"/>
</dbReference>
<evidence type="ECO:0000256" key="1">
    <source>
        <dbReference type="SAM" id="SignalP"/>
    </source>
</evidence>
<evidence type="ECO:0000313" key="3">
    <source>
        <dbReference type="Proteomes" id="UP000694892"/>
    </source>
</evidence>
<dbReference type="EMBL" id="CM004482">
    <property type="protein sequence ID" value="OCT64677.1"/>
    <property type="molecule type" value="Genomic_DNA"/>
</dbReference>
<gene>
    <name evidence="2" type="ORF">XELAEV_18045774mg</name>
</gene>
<proteinExistence type="predicted"/>
<accession>A0A974C1J3</accession>
<name>A0A974C1J3_XENLA</name>
<feature type="signal peptide" evidence="1">
    <location>
        <begin position="1"/>
        <end position="22"/>
    </location>
</feature>
<sequence length="141" mass="16497">MRVAPAAIMIFLLFLAIVPLEADDPMQCFIIPSEEDFSFCGINYTVRLYPTFKSYSYGLLMIQCDERLTKNDNQIDYAGLVCCKDDSCEHFYDLFPYHHIMLCYQKTSCYYFRGKNEGKPFNCDLGCNFWRRIHPSGKKMS</sequence>
<keyword evidence="1" id="KW-0732">Signal</keyword>
<feature type="chain" id="PRO_5037386275" evidence="1">
    <location>
        <begin position="23"/>
        <end position="141"/>
    </location>
</feature>
<dbReference type="AlphaFoldDB" id="A0A974C1J3"/>
<reference evidence="3" key="1">
    <citation type="journal article" date="2016" name="Nature">
        <title>Genome evolution in the allotetraploid frog Xenopus laevis.</title>
        <authorList>
            <person name="Session A.M."/>
            <person name="Uno Y."/>
            <person name="Kwon T."/>
            <person name="Chapman J.A."/>
            <person name="Toyoda A."/>
            <person name="Takahashi S."/>
            <person name="Fukui A."/>
            <person name="Hikosaka A."/>
            <person name="Suzuki A."/>
            <person name="Kondo M."/>
            <person name="van Heeringen S.J."/>
            <person name="Quigley I."/>
            <person name="Heinz S."/>
            <person name="Ogino H."/>
            <person name="Ochi H."/>
            <person name="Hellsten U."/>
            <person name="Lyons J.B."/>
            <person name="Simakov O."/>
            <person name="Putnam N."/>
            <person name="Stites J."/>
            <person name="Kuroki Y."/>
            <person name="Tanaka T."/>
            <person name="Michiue T."/>
            <person name="Watanabe M."/>
            <person name="Bogdanovic O."/>
            <person name="Lister R."/>
            <person name="Georgiou G."/>
            <person name="Paranjpe S.S."/>
            <person name="van Kruijsbergen I."/>
            <person name="Shu S."/>
            <person name="Carlson J."/>
            <person name="Kinoshita T."/>
            <person name="Ohta Y."/>
            <person name="Mawaribuchi S."/>
            <person name="Jenkins J."/>
            <person name="Grimwood J."/>
            <person name="Schmutz J."/>
            <person name="Mitros T."/>
            <person name="Mozaffari S.V."/>
            <person name="Suzuki Y."/>
            <person name="Haramoto Y."/>
            <person name="Yamamoto T.S."/>
            <person name="Takagi C."/>
            <person name="Heald R."/>
            <person name="Miller K."/>
            <person name="Haudenschild C."/>
            <person name="Kitzman J."/>
            <person name="Nakayama T."/>
            <person name="Izutsu Y."/>
            <person name="Robert J."/>
            <person name="Fortriede J."/>
            <person name="Burns K."/>
            <person name="Lotay V."/>
            <person name="Karimi K."/>
            <person name="Yasuoka Y."/>
            <person name="Dichmann D.S."/>
            <person name="Flajnik M.F."/>
            <person name="Houston D.W."/>
            <person name="Shendure J."/>
            <person name="DuPasquier L."/>
            <person name="Vize P.D."/>
            <person name="Zorn A.M."/>
            <person name="Ito M."/>
            <person name="Marcotte E.M."/>
            <person name="Wallingford J.B."/>
            <person name="Ito Y."/>
            <person name="Asashima M."/>
            <person name="Ueno N."/>
            <person name="Matsuda Y."/>
            <person name="Veenstra G.J."/>
            <person name="Fujiyama A."/>
            <person name="Harland R.M."/>
            <person name="Taira M."/>
            <person name="Rokhsar D.S."/>
        </authorList>
    </citation>
    <scope>NUCLEOTIDE SEQUENCE [LARGE SCALE GENOMIC DNA]</scope>
    <source>
        <strain evidence="3">J</strain>
    </source>
</reference>